<reference evidence="8 9" key="1">
    <citation type="submission" date="2018-11" db="EMBL/GenBank/DDBJ databases">
        <title>Saccharopolyspora rhizosphaerae sp. nov., an actinomycete isolated from rhizosphere soil in Thailand.</title>
        <authorList>
            <person name="Intra B."/>
            <person name="Euanorasetr J."/>
            <person name="Take A."/>
            <person name="Inahashi Y."/>
            <person name="Mori M."/>
            <person name="Panbangred W."/>
            <person name="Matsumoto A."/>
        </authorList>
    </citation>
    <scope>NUCLEOTIDE SEQUENCE [LARGE SCALE GENOMIC DNA]</scope>
    <source>
        <strain evidence="8 9">H219</strain>
    </source>
</reference>
<dbReference type="PANTHER" id="PTHR43385">
    <property type="entry name" value="RIBOFLAVIN TRANSPORTER RIBJ"/>
    <property type="match status" value="1"/>
</dbReference>
<evidence type="ECO:0000256" key="2">
    <source>
        <dbReference type="ARBA" id="ARBA00022448"/>
    </source>
</evidence>
<evidence type="ECO:0000256" key="3">
    <source>
        <dbReference type="ARBA" id="ARBA00022692"/>
    </source>
</evidence>
<evidence type="ECO:0000313" key="9">
    <source>
        <dbReference type="Proteomes" id="UP000274515"/>
    </source>
</evidence>
<feature type="transmembrane region" description="Helical" evidence="6">
    <location>
        <begin position="21"/>
        <end position="41"/>
    </location>
</feature>
<comment type="subcellular location">
    <subcellularLocation>
        <location evidence="1">Cell membrane</location>
        <topology evidence="1">Multi-pass membrane protein</topology>
    </subcellularLocation>
</comment>
<feature type="transmembrane region" description="Helical" evidence="6">
    <location>
        <begin position="88"/>
        <end position="108"/>
    </location>
</feature>
<feature type="transmembrane region" description="Helical" evidence="6">
    <location>
        <begin position="148"/>
        <end position="167"/>
    </location>
</feature>
<keyword evidence="2" id="KW-0813">Transport</keyword>
<evidence type="ECO:0000256" key="1">
    <source>
        <dbReference type="ARBA" id="ARBA00004651"/>
    </source>
</evidence>
<dbReference type="Gene3D" id="1.20.1250.20">
    <property type="entry name" value="MFS general substrate transporter like domains"/>
    <property type="match status" value="1"/>
</dbReference>
<feature type="transmembrane region" description="Helical" evidence="6">
    <location>
        <begin position="179"/>
        <end position="197"/>
    </location>
</feature>
<dbReference type="PANTHER" id="PTHR43385:SF1">
    <property type="entry name" value="RIBOFLAVIN TRANSPORTER RIBJ"/>
    <property type="match status" value="1"/>
</dbReference>
<keyword evidence="3 6" id="KW-0812">Transmembrane</keyword>
<evidence type="ECO:0000259" key="7">
    <source>
        <dbReference type="PROSITE" id="PS50850"/>
    </source>
</evidence>
<dbReference type="CDD" id="cd17355">
    <property type="entry name" value="MFS_YcxA_like"/>
    <property type="match status" value="1"/>
</dbReference>
<keyword evidence="9" id="KW-1185">Reference proteome</keyword>
<protein>
    <submittedName>
        <fullName evidence="8">MFS transporter</fullName>
    </submittedName>
</protein>
<dbReference type="PROSITE" id="PS50850">
    <property type="entry name" value="MFS"/>
    <property type="match status" value="1"/>
</dbReference>
<evidence type="ECO:0000256" key="6">
    <source>
        <dbReference type="SAM" id="Phobius"/>
    </source>
</evidence>
<feature type="transmembrane region" description="Helical" evidence="6">
    <location>
        <begin position="370"/>
        <end position="398"/>
    </location>
</feature>
<keyword evidence="4 6" id="KW-1133">Transmembrane helix</keyword>
<gene>
    <name evidence="8" type="ORF">EIL87_05765</name>
</gene>
<comment type="caution">
    <text evidence="8">The sequence shown here is derived from an EMBL/GenBank/DDBJ whole genome shotgun (WGS) entry which is preliminary data.</text>
</comment>
<dbReference type="Proteomes" id="UP000274515">
    <property type="component" value="Unassembled WGS sequence"/>
</dbReference>
<dbReference type="InterPro" id="IPR011701">
    <property type="entry name" value="MFS"/>
</dbReference>
<sequence length="408" mass="42269">MRSEPRTTAAAPPVDAARRRRALIALCITEITSWGALYYAFPVLAPAITRDTGWSLPAVTWAFSASQIVSAVTGIGVGRWLDRRGPRAVMTAGSVLAVPAVLGIAHATSYGWFLLAWSVAGVAMAATFYPPAFAALTRWYGPDRVRALTALTLVAGLASTVFAPLTAALDDHLDWRGTYVVLAVVVGVVTIPLHAGLRLPWPHVAHDEHSAAHGHSGEVARSRPFLALLATMALGGFGVYAVVINQVPLLTERGFDTHLAAWALGLGGVGQVLGRLGYAPLQRHTGPRGRTVVILLACAVTTLVLAVVPGPSALVVVAAMLVGMGRGVFTLLQATAVSDRWGMAAYGRLSGLLSAPLMIAIALAPWGGSAIAAALGGFPALFLVLATMTGASALLALATRPAAPRGRS</sequence>
<dbReference type="InterPro" id="IPR036259">
    <property type="entry name" value="MFS_trans_sf"/>
</dbReference>
<dbReference type="GO" id="GO:0005886">
    <property type="term" value="C:plasma membrane"/>
    <property type="evidence" value="ECO:0007669"/>
    <property type="project" value="UniProtKB-SubCell"/>
</dbReference>
<evidence type="ECO:0000256" key="4">
    <source>
        <dbReference type="ARBA" id="ARBA00022989"/>
    </source>
</evidence>
<evidence type="ECO:0000313" key="8">
    <source>
        <dbReference type="EMBL" id="RRO18624.1"/>
    </source>
</evidence>
<dbReference type="SUPFAM" id="SSF103473">
    <property type="entry name" value="MFS general substrate transporter"/>
    <property type="match status" value="1"/>
</dbReference>
<dbReference type="Pfam" id="PF07690">
    <property type="entry name" value="MFS_1"/>
    <property type="match status" value="1"/>
</dbReference>
<dbReference type="EMBL" id="RSAA01000006">
    <property type="protein sequence ID" value="RRO18624.1"/>
    <property type="molecule type" value="Genomic_DNA"/>
</dbReference>
<proteinExistence type="predicted"/>
<keyword evidence="5 6" id="KW-0472">Membrane</keyword>
<dbReference type="OrthoDB" id="7200137at2"/>
<dbReference type="AlphaFoldDB" id="A0A426JZM0"/>
<accession>A0A426JZM0</accession>
<organism evidence="8 9">
    <name type="scientific">Saccharopolyspora rhizosphaerae</name>
    <dbReference type="NCBI Taxonomy" id="2492662"/>
    <lineage>
        <taxon>Bacteria</taxon>
        <taxon>Bacillati</taxon>
        <taxon>Actinomycetota</taxon>
        <taxon>Actinomycetes</taxon>
        <taxon>Pseudonocardiales</taxon>
        <taxon>Pseudonocardiaceae</taxon>
        <taxon>Saccharopolyspora</taxon>
    </lineage>
</organism>
<feature type="transmembrane region" description="Helical" evidence="6">
    <location>
        <begin position="114"/>
        <end position="136"/>
    </location>
</feature>
<feature type="transmembrane region" description="Helical" evidence="6">
    <location>
        <begin position="314"/>
        <end position="334"/>
    </location>
</feature>
<dbReference type="InterPro" id="IPR020846">
    <property type="entry name" value="MFS_dom"/>
</dbReference>
<evidence type="ECO:0000256" key="5">
    <source>
        <dbReference type="ARBA" id="ARBA00023136"/>
    </source>
</evidence>
<feature type="transmembrane region" description="Helical" evidence="6">
    <location>
        <begin position="290"/>
        <end position="308"/>
    </location>
</feature>
<feature type="domain" description="Major facilitator superfamily (MFS) profile" evidence="7">
    <location>
        <begin position="224"/>
        <end position="408"/>
    </location>
</feature>
<dbReference type="GO" id="GO:0022857">
    <property type="term" value="F:transmembrane transporter activity"/>
    <property type="evidence" value="ECO:0007669"/>
    <property type="project" value="InterPro"/>
</dbReference>
<feature type="transmembrane region" description="Helical" evidence="6">
    <location>
        <begin position="346"/>
        <end position="364"/>
    </location>
</feature>
<feature type="transmembrane region" description="Helical" evidence="6">
    <location>
        <begin position="61"/>
        <end position="81"/>
    </location>
</feature>
<name>A0A426JZM0_9PSEU</name>
<feature type="transmembrane region" description="Helical" evidence="6">
    <location>
        <begin position="259"/>
        <end position="278"/>
    </location>
</feature>
<feature type="transmembrane region" description="Helical" evidence="6">
    <location>
        <begin position="225"/>
        <end position="247"/>
    </location>
</feature>
<dbReference type="InterPro" id="IPR052983">
    <property type="entry name" value="MFS_Riboflavin_Transporter"/>
</dbReference>